<proteinExistence type="predicted"/>
<dbReference type="AlphaFoldDB" id="A0A1A9VCQ2"/>
<accession>A0A1A9VCQ2</accession>
<feature type="region of interest" description="Disordered" evidence="1">
    <location>
        <begin position="314"/>
        <end position="348"/>
    </location>
</feature>
<organism evidence="2 3">
    <name type="scientific">Glossina austeni</name>
    <name type="common">Savannah tsetse fly</name>
    <dbReference type="NCBI Taxonomy" id="7395"/>
    <lineage>
        <taxon>Eukaryota</taxon>
        <taxon>Metazoa</taxon>
        <taxon>Ecdysozoa</taxon>
        <taxon>Arthropoda</taxon>
        <taxon>Hexapoda</taxon>
        <taxon>Insecta</taxon>
        <taxon>Pterygota</taxon>
        <taxon>Neoptera</taxon>
        <taxon>Endopterygota</taxon>
        <taxon>Diptera</taxon>
        <taxon>Brachycera</taxon>
        <taxon>Muscomorpha</taxon>
        <taxon>Hippoboscoidea</taxon>
        <taxon>Glossinidae</taxon>
        <taxon>Glossina</taxon>
    </lineage>
</organism>
<feature type="compositionally biased region" description="Polar residues" evidence="1">
    <location>
        <begin position="328"/>
        <end position="340"/>
    </location>
</feature>
<dbReference type="Proteomes" id="UP000078200">
    <property type="component" value="Unassembled WGS sequence"/>
</dbReference>
<name>A0A1A9VCQ2_GLOAU</name>
<evidence type="ECO:0000256" key="1">
    <source>
        <dbReference type="SAM" id="MobiDB-lite"/>
    </source>
</evidence>
<dbReference type="VEuPathDB" id="VectorBase:GAUT033081"/>
<evidence type="ECO:0000313" key="2">
    <source>
        <dbReference type="EnsemblMetazoa" id="GAUT033081-PA"/>
    </source>
</evidence>
<feature type="compositionally biased region" description="Low complexity" evidence="1">
    <location>
        <begin position="175"/>
        <end position="193"/>
    </location>
</feature>
<keyword evidence="3" id="KW-1185">Reference proteome</keyword>
<feature type="region of interest" description="Disordered" evidence="1">
    <location>
        <begin position="152"/>
        <end position="208"/>
    </location>
</feature>
<dbReference type="STRING" id="7395.A0A1A9VCQ2"/>
<reference evidence="2" key="1">
    <citation type="submission" date="2020-05" db="UniProtKB">
        <authorList>
            <consortium name="EnsemblMetazoa"/>
        </authorList>
    </citation>
    <scope>IDENTIFICATION</scope>
    <source>
        <strain evidence="2">TTRI</strain>
    </source>
</reference>
<dbReference type="EnsemblMetazoa" id="GAUT033081-RA">
    <property type="protein sequence ID" value="GAUT033081-PA"/>
    <property type="gene ID" value="GAUT033081"/>
</dbReference>
<sequence length="469" mass="52864">MGSLKDLSNIIAETCEFVRKSPLAAKDFNKDMPSNYASTLPTFDVEYSPCALISGQILALRGVGVPDSYFGKPRYLSSQMQAKNLSQLGEEALETKSICQNDKSKNPTLSKTSLLSGAIKEDSSLSSSKMGDITLEHMIDAILESTLKEKKLPKYSKHSQSSHHHHHHHHHRHQQQQQQQQQHQHQQQQQQQQLSPTYTPGDDPASDLHEVWDSNELRYRQKEQKHINRFSRKRLFNETQINNPQQQTAFSPDLDTIKLKRQRVVRRKRKITQFTDSIINSAHKLLGKSNPSTDTTTMTACVAPSCVAGIYDSEIVSNNDPPSKKSRNISSDSGHNSSNGEFDDGEDKSETIFDNKVLTKDAERQVCDSAKRQLTFPGFAVNYLIKQTRIRVPLFAKSDSNNNSGNSSSITTTLNTTIRTSVIIAQVKGRYEKRKKICKTQQCAPYATPLTVHPSDSLKVWRKTCLLSK</sequence>
<protein>
    <submittedName>
        <fullName evidence="2">Uncharacterized protein</fullName>
    </submittedName>
</protein>
<evidence type="ECO:0000313" key="3">
    <source>
        <dbReference type="Proteomes" id="UP000078200"/>
    </source>
</evidence>
<feature type="compositionally biased region" description="Basic residues" evidence="1">
    <location>
        <begin position="153"/>
        <end position="174"/>
    </location>
</feature>
<dbReference type="InterPro" id="IPR032057">
    <property type="entry name" value="DUF4799"/>
</dbReference>
<dbReference type="Pfam" id="PF16056">
    <property type="entry name" value="DUF4799"/>
    <property type="match status" value="1"/>
</dbReference>